<reference evidence="1 2" key="2">
    <citation type="submission" date="2017-10" db="EMBL/GenBank/DDBJ databases">
        <title>Extensive intraspecific genome diversity in a model arbuscular mycorrhizal fungus.</title>
        <authorList>
            <person name="Chen E.C.H."/>
            <person name="Morin E."/>
            <person name="Baudet D."/>
            <person name="Noel J."/>
            <person name="Ndikumana S."/>
            <person name="Charron P."/>
            <person name="St-Onge C."/>
            <person name="Giorgi J."/>
            <person name="Grigoriev I.V."/>
            <person name="Roux C."/>
            <person name="Martin F.M."/>
            <person name="Corradi N."/>
        </authorList>
    </citation>
    <scope>NUCLEOTIDE SEQUENCE [LARGE SCALE GENOMIC DNA]</scope>
    <source>
        <strain evidence="1 2">C2</strain>
    </source>
</reference>
<sequence length="270" mass="30962">MVNTIWTAGNSPGREVVNAVNKLHYNYKDETPEMWCARICAPFKKILEENPSFYSKNEYIRMEEGVYLDWKLYGRYPSNYIYCTACDSLLRVSKKDAGDHLKRCIAGNSFSNECAEREELLRKIRFKEFLIFTHLENLLLEANEIKRLQLELSPQFQSLSHMEKDKLASIKYYHNIISFETYEATVPNNIKPCLYSVVELAEAYCGSVWKYANSAQFQYLPHLEMIEDIEIWRASTPKPSLNGASAGDLAKPSLNGASAGDLAEAYFNSV</sequence>
<name>A0A2N1MYI2_9GLOM</name>
<protein>
    <submittedName>
        <fullName evidence="1">Uncharacterized protein</fullName>
    </submittedName>
</protein>
<accession>A0A2N1MYI2</accession>
<dbReference type="VEuPathDB" id="FungiDB:FUN_015927"/>
<gene>
    <name evidence="1" type="ORF">RhiirC2_714710</name>
</gene>
<dbReference type="EMBL" id="LLXL01001065">
    <property type="protein sequence ID" value="PKK66639.1"/>
    <property type="molecule type" value="Genomic_DNA"/>
</dbReference>
<organism evidence="1 2">
    <name type="scientific">Rhizophagus irregularis</name>
    <dbReference type="NCBI Taxonomy" id="588596"/>
    <lineage>
        <taxon>Eukaryota</taxon>
        <taxon>Fungi</taxon>
        <taxon>Fungi incertae sedis</taxon>
        <taxon>Mucoromycota</taxon>
        <taxon>Glomeromycotina</taxon>
        <taxon>Glomeromycetes</taxon>
        <taxon>Glomerales</taxon>
        <taxon>Glomeraceae</taxon>
        <taxon>Rhizophagus</taxon>
    </lineage>
</organism>
<proteinExistence type="predicted"/>
<evidence type="ECO:0000313" key="2">
    <source>
        <dbReference type="Proteomes" id="UP000233469"/>
    </source>
</evidence>
<reference evidence="1 2" key="1">
    <citation type="submission" date="2016-04" db="EMBL/GenBank/DDBJ databases">
        <title>Genome analyses suggest a sexual origin of heterokaryosis in a supposedly ancient asexual fungus.</title>
        <authorList>
            <person name="Ropars J."/>
            <person name="Sedzielewska K."/>
            <person name="Noel J."/>
            <person name="Charron P."/>
            <person name="Farinelli L."/>
            <person name="Marton T."/>
            <person name="Kruger M."/>
            <person name="Pelin A."/>
            <person name="Brachmann A."/>
            <person name="Corradi N."/>
        </authorList>
    </citation>
    <scope>NUCLEOTIDE SEQUENCE [LARGE SCALE GENOMIC DNA]</scope>
    <source>
        <strain evidence="1 2">C2</strain>
    </source>
</reference>
<comment type="caution">
    <text evidence="1">The sequence shown here is derived from an EMBL/GenBank/DDBJ whole genome shotgun (WGS) entry which is preliminary data.</text>
</comment>
<dbReference type="AlphaFoldDB" id="A0A2N1MYI2"/>
<dbReference type="Proteomes" id="UP000233469">
    <property type="component" value="Unassembled WGS sequence"/>
</dbReference>
<evidence type="ECO:0000313" key="1">
    <source>
        <dbReference type="EMBL" id="PKK66639.1"/>
    </source>
</evidence>